<keyword evidence="2" id="KW-1185">Reference proteome</keyword>
<organism evidence="1 2">
    <name type="scientific">Polaribacter irgensii 23-P</name>
    <dbReference type="NCBI Taxonomy" id="313594"/>
    <lineage>
        <taxon>Bacteria</taxon>
        <taxon>Pseudomonadati</taxon>
        <taxon>Bacteroidota</taxon>
        <taxon>Flavobacteriia</taxon>
        <taxon>Flavobacteriales</taxon>
        <taxon>Flavobacteriaceae</taxon>
    </lineage>
</organism>
<evidence type="ECO:0000313" key="1">
    <source>
        <dbReference type="EMBL" id="EAR11689.1"/>
    </source>
</evidence>
<name>A4C288_9FLAO</name>
<comment type="caution">
    <text evidence="1">The sequence shown here is derived from an EMBL/GenBank/DDBJ whole genome shotgun (WGS) entry which is preliminary data.</text>
</comment>
<dbReference type="Proteomes" id="UP000003053">
    <property type="component" value="Unassembled WGS sequence"/>
</dbReference>
<dbReference type="AlphaFoldDB" id="A4C288"/>
<gene>
    <name evidence="1" type="ORF">PI23P_00755</name>
</gene>
<proteinExistence type="predicted"/>
<dbReference type="EMBL" id="AAOG01000004">
    <property type="protein sequence ID" value="EAR11689.1"/>
    <property type="molecule type" value="Genomic_DNA"/>
</dbReference>
<sequence length="36" mass="4235">MIKGKYYFFFASFIKEPTGIGLYKNAVLKKNSFNRI</sequence>
<reference evidence="1 2" key="1">
    <citation type="submission" date="2006-02" db="EMBL/GenBank/DDBJ databases">
        <authorList>
            <person name="Murray A."/>
            <person name="Staley J."/>
            <person name="Ferriera S."/>
            <person name="Johnson J."/>
            <person name="Kravitz S."/>
            <person name="Halpern A."/>
            <person name="Remington K."/>
            <person name="Beeson K."/>
            <person name="Tran B."/>
            <person name="Rogers Y.-H."/>
            <person name="Friedman R."/>
            <person name="Venter J.C."/>
        </authorList>
    </citation>
    <scope>NUCLEOTIDE SEQUENCE [LARGE SCALE GENOMIC DNA]</scope>
    <source>
        <strain evidence="1 2">23-P</strain>
    </source>
</reference>
<dbReference type="HOGENOM" id="CLU_3357665_0_0_10"/>
<accession>A4C288</accession>
<protein>
    <submittedName>
        <fullName evidence="1">Uncharacterized protein</fullName>
    </submittedName>
</protein>
<dbReference type="STRING" id="313594.PI23P_00755"/>
<evidence type="ECO:0000313" key="2">
    <source>
        <dbReference type="Proteomes" id="UP000003053"/>
    </source>
</evidence>